<sequence>MAKNKNYSQNLADTQQDIYSNSSEPPVKNGGPNKKIYIGIGIACTVLIAAVVVAVIFLLSGSQGEQAGVPSMTSSSVSSELEALNTNTFYDGILIGGVDVGGMTKEEARKALEEKLPQADKDYDAELTYGEKSWHITKENLTFTSNLDGVLEEAFEYGRKGTDEERLEQVRALEKKPKDFEVKTELDEASIDAALEPICAEINREPEDATISAFNSSTGKFSFKEGVKGVQVDEEKLKQDVRAVLLDSEDGTGTVAITTKEIDFNINSSDLEGNIQKLGSYSTVSTNTVDGTYNMTKALLSINGTCVKAGETFSFLGTAGPCGKAQGYRPAGAIVGGRMSQAYGGGICQASTTIYGAALRSNVQIVQRSNHSIQSTYCPIGQDAAVNYPYQDLKFKNTSKYPLYIVTSVNGRTLTATFYGYQSPDYDRIEVTSQRTEVIAAKEGITYVEDSTLAKGEIRKTAARAGARATAQRVYYKNGKVVKTEALTSSYYPPATAFWAYGPGTDIDSAGSSPASSAKPSPSSSAAPKPPVVEPSSAPSSSNPSSSEPSSSAAPDSSQPSAAPEQGEREE</sequence>
<feature type="transmembrane region" description="Helical" evidence="3">
    <location>
        <begin position="36"/>
        <end position="59"/>
    </location>
</feature>
<evidence type="ECO:0000313" key="5">
    <source>
        <dbReference type="EMBL" id="RAQ28241.1"/>
    </source>
</evidence>
<dbReference type="AlphaFoldDB" id="A0A328UHV0"/>
<dbReference type="InterPro" id="IPR052913">
    <property type="entry name" value="Glycopeptide_resist_protein"/>
</dbReference>
<comment type="caution">
    <text evidence="5">The sequence shown here is derived from an EMBL/GenBank/DDBJ whole genome shotgun (WGS) entry which is preliminary data.</text>
</comment>
<keyword evidence="6" id="KW-1185">Reference proteome</keyword>
<dbReference type="PANTHER" id="PTHR35788:SF1">
    <property type="entry name" value="EXPORTED PROTEIN"/>
    <property type="match status" value="1"/>
</dbReference>
<feature type="domain" description="G5" evidence="4">
    <location>
        <begin position="429"/>
        <end position="505"/>
    </location>
</feature>
<evidence type="ECO:0000313" key="6">
    <source>
        <dbReference type="Proteomes" id="UP000249377"/>
    </source>
</evidence>
<evidence type="ECO:0000256" key="2">
    <source>
        <dbReference type="SAM" id="MobiDB-lite"/>
    </source>
</evidence>
<dbReference type="Pfam" id="PF12229">
    <property type="entry name" value="PG_binding_4"/>
    <property type="match status" value="1"/>
</dbReference>
<keyword evidence="1" id="KW-0732">Signal</keyword>
<feature type="compositionally biased region" description="Polar residues" evidence="2">
    <location>
        <begin position="1"/>
        <end position="24"/>
    </location>
</feature>
<dbReference type="Pfam" id="PF07501">
    <property type="entry name" value="G5"/>
    <property type="match status" value="1"/>
</dbReference>
<gene>
    <name evidence="5" type="ORF">DPQ25_09545</name>
</gene>
<dbReference type="PANTHER" id="PTHR35788">
    <property type="entry name" value="EXPORTED PROTEIN-RELATED"/>
    <property type="match status" value="1"/>
</dbReference>
<accession>A0A328UHV0</accession>
<dbReference type="Proteomes" id="UP000249377">
    <property type="component" value="Unassembled WGS sequence"/>
</dbReference>
<name>A0A328UHV0_9FIRM</name>
<dbReference type="InterPro" id="IPR011098">
    <property type="entry name" value="G5_dom"/>
</dbReference>
<dbReference type="RefSeq" id="WP_112332953.1">
    <property type="nucleotide sequence ID" value="NZ_QLYR01000006.1"/>
</dbReference>
<keyword evidence="3" id="KW-0472">Membrane</keyword>
<keyword evidence="3" id="KW-1133">Transmembrane helix</keyword>
<evidence type="ECO:0000256" key="1">
    <source>
        <dbReference type="ARBA" id="ARBA00022729"/>
    </source>
</evidence>
<dbReference type="SMART" id="SM01208">
    <property type="entry name" value="G5"/>
    <property type="match status" value="1"/>
</dbReference>
<feature type="region of interest" description="Disordered" evidence="2">
    <location>
        <begin position="509"/>
        <end position="571"/>
    </location>
</feature>
<proteinExistence type="predicted"/>
<dbReference type="Gene3D" id="2.20.230.10">
    <property type="entry name" value="Resuscitation-promoting factor rpfb"/>
    <property type="match status" value="1"/>
</dbReference>
<dbReference type="InterPro" id="IPR007391">
    <property type="entry name" value="Vancomycin_resist_VanW"/>
</dbReference>
<feature type="region of interest" description="Disordered" evidence="2">
    <location>
        <begin position="1"/>
        <end position="27"/>
    </location>
</feature>
<reference evidence="5 6" key="1">
    <citation type="submission" date="2018-06" db="EMBL/GenBank/DDBJ databases">
        <title>Noncontiguous genome sequence of Ruminococcaceae bacterium ASD2818.</title>
        <authorList>
            <person name="Chaplin A.V."/>
            <person name="Sokolova S.R."/>
            <person name="Kochetkova T.O."/>
            <person name="Goltsov A.Y."/>
            <person name="Trofimov D.Y."/>
            <person name="Efimov B.A."/>
        </authorList>
    </citation>
    <scope>NUCLEOTIDE SEQUENCE [LARGE SCALE GENOMIC DNA]</scope>
    <source>
        <strain evidence="5 6">ASD2818</strain>
    </source>
</reference>
<dbReference type="Pfam" id="PF04294">
    <property type="entry name" value="VanW"/>
    <property type="match status" value="1"/>
</dbReference>
<keyword evidence="3" id="KW-0812">Transmembrane</keyword>
<protein>
    <recommendedName>
        <fullName evidence="4">G5 domain-containing protein</fullName>
    </recommendedName>
</protein>
<dbReference type="EMBL" id="QLYR01000006">
    <property type="protein sequence ID" value="RAQ28241.1"/>
    <property type="molecule type" value="Genomic_DNA"/>
</dbReference>
<organism evidence="5 6">
    <name type="scientific">Hydrogeniiclostridium mannosilyticum</name>
    <dbReference type="NCBI Taxonomy" id="2764322"/>
    <lineage>
        <taxon>Bacteria</taxon>
        <taxon>Bacillati</taxon>
        <taxon>Bacillota</taxon>
        <taxon>Clostridia</taxon>
        <taxon>Eubacteriales</taxon>
        <taxon>Acutalibacteraceae</taxon>
        <taxon>Hydrogeniiclostridium</taxon>
    </lineage>
</organism>
<evidence type="ECO:0000256" key="3">
    <source>
        <dbReference type="SAM" id="Phobius"/>
    </source>
</evidence>
<feature type="compositionally biased region" description="Low complexity" evidence="2">
    <location>
        <begin position="534"/>
        <end position="564"/>
    </location>
</feature>
<evidence type="ECO:0000259" key="4">
    <source>
        <dbReference type="SMART" id="SM01208"/>
    </source>
</evidence>
<dbReference type="InterPro" id="IPR022029">
    <property type="entry name" value="YoaR-like_PG-bd"/>
</dbReference>
<feature type="compositionally biased region" description="Low complexity" evidence="2">
    <location>
        <begin position="509"/>
        <end position="527"/>
    </location>
</feature>